<feature type="region of interest" description="Disordered" evidence="6">
    <location>
        <begin position="528"/>
        <end position="610"/>
    </location>
</feature>
<keyword evidence="4 7" id="KW-1133">Transmembrane helix</keyword>
<reference evidence="8" key="1">
    <citation type="submission" date="2023-07" db="EMBL/GenBank/DDBJ databases">
        <authorList>
            <consortium name="CYATHOMIX"/>
        </authorList>
    </citation>
    <scope>NUCLEOTIDE SEQUENCE</scope>
    <source>
        <strain evidence="8">N/A</strain>
    </source>
</reference>
<dbReference type="EMBL" id="CATQJL010000223">
    <property type="protein sequence ID" value="CAJ0597399.1"/>
    <property type="molecule type" value="Genomic_DNA"/>
</dbReference>
<evidence type="ECO:0000313" key="9">
    <source>
        <dbReference type="Proteomes" id="UP001176961"/>
    </source>
</evidence>
<evidence type="ECO:0000256" key="6">
    <source>
        <dbReference type="SAM" id="MobiDB-lite"/>
    </source>
</evidence>
<dbReference type="Proteomes" id="UP001176961">
    <property type="component" value="Unassembled WGS sequence"/>
</dbReference>
<accession>A0AA36GSD7</accession>
<feature type="transmembrane region" description="Helical" evidence="7">
    <location>
        <begin position="314"/>
        <end position="333"/>
    </location>
</feature>
<dbReference type="InterPro" id="IPR008010">
    <property type="entry name" value="Tatp1"/>
</dbReference>
<dbReference type="GO" id="GO:0036064">
    <property type="term" value="C:ciliary basal body"/>
    <property type="evidence" value="ECO:0007669"/>
    <property type="project" value="TreeGrafter"/>
</dbReference>
<feature type="compositionally biased region" description="Basic and acidic residues" evidence="6">
    <location>
        <begin position="570"/>
        <end position="594"/>
    </location>
</feature>
<evidence type="ECO:0000256" key="3">
    <source>
        <dbReference type="ARBA" id="ARBA00022692"/>
    </source>
</evidence>
<proteinExistence type="inferred from homology"/>
<sequence>MEDGDGELRCRKVRTESTHSSEGFTIGSDLEDDEASPSSCRTARVGISNNLTIYCGDDEEPLLPESDYQQQPLLTTRSYSFFEYCWNELTRGYSLHNDQTRYTEKRRKVYAFLRIPIEVERFLFYGLLQCIDAFCYLFTFLPIRFLMSVMGFLLRLRPWTSAETCDFFKVWIIVFGTILMQHIDTSVVYHQVRGQGVIKLYIFYNMLEVADKLFSSLGQDILDALFWTANEPKTIRSIVRTVFHFVFALSYATIHTFLVLLQATTLNVAFNSHNQALLAIMMSNNFVELKGSVFKKFAKANLFQMACSDVRERFHIIALLFVVMLRNMMAVNWSSEHFREMMPDIFMVIGAELLVDWLKHAFITKFNEINAEVYRDFTITIAFDVVKSRDSSAFSDYSDQVSRRMGFIPIPLSIMLIRVLSQTITLQSRMSILICVVAWLVLLSIKICNGIVLLGKACIHVTAYRELQARAEYDLYRRRMVEKKSKSVPNSPKISLVDFTDVLHQTAGVKGYTISDLINQWDDFESTSERKSVERDRDEQRPPRRTQSLAQIETRIQRDHSEPPSCIPEAEEKSLKDDSSTTTEKGAKEKEKIDAGPISPKKKMAQPSTDCEGLADVTAYKMLPAEQGVQRIE</sequence>
<dbReference type="GO" id="GO:0045724">
    <property type="term" value="P:positive regulation of cilium assembly"/>
    <property type="evidence" value="ECO:0007669"/>
    <property type="project" value="TreeGrafter"/>
</dbReference>
<comment type="subcellular location">
    <subcellularLocation>
        <location evidence="1">Membrane</location>
        <topology evidence="1">Multi-pass membrane protein</topology>
    </subcellularLocation>
</comment>
<evidence type="ECO:0000313" key="8">
    <source>
        <dbReference type="EMBL" id="CAJ0597399.1"/>
    </source>
</evidence>
<name>A0AA36GSD7_CYLNA</name>
<keyword evidence="5 7" id="KW-0472">Membrane</keyword>
<evidence type="ECO:0000256" key="1">
    <source>
        <dbReference type="ARBA" id="ARBA00004141"/>
    </source>
</evidence>
<evidence type="ECO:0000256" key="4">
    <source>
        <dbReference type="ARBA" id="ARBA00022989"/>
    </source>
</evidence>
<keyword evidence="3 7" id="KW-0812">Transmembrane</keyword>
<dbReference type="AlphaFoldDB" id="A0AA36GSD7"/>
<feature type="compositionally biased region" description="Basic and acidic residues" evidence="6">
    <location>
        <begin position="528"/>
        <end position="542"/>
    </location>
</feature>
<feature type="transmembrane region" description="Helical" evidence="7">
    <location>
        <begin position="167"/>
        <end position="189"/>
    </location>
</feature>
<dbReference type="PANTHER" id="PTHR13317:SF4">
    <property type="entry name" value="TRANSMEMBRANE ANTERIOR POSTERIOR TRANSFORMATION PROTEIN 1 HOMOLOG"/>
    <property type="match status" value="1"/>
</dbReference>
<evidence type="ECO:0008006" key="10">
    <source>
        <dbReference type="Google" id="ProtNLM"/>
    </source>
</evidence>
<evidence type="ECO:0000256" key="7">
    <source>
        <dbReference type="SAM" id="Phobius"/>
    </source>
</evidence>
<dbReference type="PANTHER" id="PTHR13317">
    <property type="entry name" value="TRANSMEMBRANE ANTERIOR POSTERIOR TRANSFORMATION PROTEIN 1 HOMOLOG"/>
    <property type="match status" value="1"/>
</dbReference>
<organism evidence="8 9">
    <name type="scientific">Cylicocyclus nassatus</name>
    <name type="common">Nematode worm</name>
    <dbReference type="NCBI Taxonomy" id="53992"/>
    <lineage>
        <taxon>Eukaryota</taxon>
        <taxon>Metazoa</taxon>
        <taxon>Ecdysozoa</taxon>
        <taxon>Nematoda</taxon>
        <taxon>Chromadorea</taxon>
        <taxon>Rhabditida</taxon>
        <taxon>Rhabditina</taxon>
        <taxon>Rhabditomorpha</taxon>
        <taxon>Strongyloidea</taxon>
        <taxon>Strongylidae</taxon>
        <taxon>Cylicocyclus</taxon>
    </lineage>
</organism>
<feature type="compositionally biased region" description="Basic and acidic residues" evidence="6">
    <location>
        <begin position="1"/>
        <end position="19"/>
    </location>
</feature>
<feature type="transmembrane region" description="Helical" evidence="7">
    <location>
        <begin position="432"/>
        <end position="455"/>
    </location>
</feature>
<comment type="similarity">
    <text evidence="2">Belongs to the TAPT1 family.</text>
</comment>
<keyword evidence="9" id="KW-1185">Reference proteome</keyword>
<evidence type="ECO:0000256" key="2">
    <source>
        <dbReference type="ARBA" id="ARBA00008803"/>
    </source>
</evidence>
<protein>
    <recommendedName>
        <fullName evidence="10">Eukaryotic membrane protein</fullName>
    </recommendedName>
</protein>
<feature type="transmembrane region" description="Helical" evidence="7">
    <location>
        <begin position="122"/>
        <end position="147"/>
    </location>
</feature>
<comment type="caution">
    <text evidence="8">The sequence shown here is derived from an EMBL/GenBank/DDBJ whole genome shotgun (WGS) entry which is preliminary data.</text>
</comment>
<gene>
    <name evidence="8" type="ORF">CYNAS_LOCUS9382</name>
</gene>
<feature type="transmembrane region" description="Helical" evidence="7">
    <location>
        <begin position="242"/>
        <end position="263"/>
    </location>
</feature>
<feature type="region of interest" description="Disordered" evidence="6">
    <location>
        <begin position="1"/>
        <end position="38"/>
    </location>
</feature>
<dbReference type="Pfam" id="PF05346">
    <property type="entry name" value="DUF747"/>
    <property type="match status" value="1"/>
</dbReference>
<evidence type="ECO:0000256" key="5">
    <source>
        <dbReference type="ARBA" id="ARBA00023136"/>
    </source>
</evidence>
<dbReference type="GO" id="GO:0005789">
    <property type="term" value="C:endoplasmic reticulum membrane"/>
    <property type="evidence" value="ECO:0007669"/>
    <property type="project" value="TreeGrafter"/>
</dbReference>